<dbReference type="EMBL" id="HBUE01343211">
    <property type="protein sequence ID" value="CAG6599490.1"/>
    <property type="molecule type" value="Transcribed_RNA"/>
</dbReference>
<name>A0A8D8N0T0_CULPI</name>
<sequence>MSLLNHSVLFFFFSPHSPIVLEVTSSSCSQPTSPSCSDRWRLSTVGWRPGKKEKATHEVRVAFLFLRPSRVSTAPLSCVLKAHDVTVARLPIFPHPNFHTVISQ</sequence>
<reference evidence="2" key="1">
    <citation type="submission" date="2021-05" db="EMBL/GenBank/DDBJ databases">
        <authorList>
            <person name="Alioto T."/>
            <person name="Alioto T."/>
            <person name="Gomez Garrido J."/>
        </authorList>
    </citation>
    <scope>NUCLEOTIDE SEQUENCE</scope>
</reference>
<evidence type="ECO:0000256" key="1">
    <source>
        <dbReference type="SAM" id="SignalP"/>
    </source>
</evidence>
<evidence type="ECO:0000313" key="2">
    <source>
        <dbReference type="EMBL" id="CAG6547300.1"/>
    </source>
</evidence>
<organism evidence="2">
    <name type="scientific">Culex pipiens</name>
    <name type="common">House mosquito</name>
    <dbReference type="NCBI Taxonomy" id="7175"/>
    <lineage>
        <taxon>Eukaryota</taxon>
        <taxon>Metazoa</taxon>
        <taxon>Ecdysozoa</taxon>
        <taxon>Arthropoda</taxon>
        <taxon>Hexapoda</taxon>
        <taxon>Insecta</taxon>
        <taxon>Pterygota</taxon>
        <taxon>Neoptera</taxon>
        <taxon>Endopterygota</taxon>
        <taxon>Diptera</taxon>
        <taxon>Nematocera</taxon>
        <taxon>Culicoidea</taxon>
        <taxon>Culicidae</taxon>
        <taxon>Culicinae</taxon>
        <taxon>Culicini</taxon>
        <taxon>Culex</taxon>
        <taxon>Culex</taxon>
    </lineage>
</organism>
<dbReference type="EMBL" id="HBUE01236297">
    <property type="protein sequence ID" value="CAG6547300.1"/>
    <property type="molecule type" value="Transcribed_RNA"/>
</dbReference>
<keyword evidence="1" id="KW-0732">Signal</keyword>
<proteinExistence type="predicted"/>
<protein>
    <submittedName>
        <fullName evidence="2">(northern house mosquito) hypothetical protein</fullName>
    </submittedName>
</protein>
<feature type="chain" id="PRO_5036261512" evidence="1">
    <location>
        <begin position="19"/>
        <end position="104"/>
    </location>
</feature>
<accession>A0A8D8N0T0</accession>
<feature type="signal peptide" evidence="1">
    <location>
        <begin position="1"/>
        <end position="18"/>
    </location>
</feature>
<dbReference type="AlphaFoldDB" id="A0A8D8N0T0"/>